<reference evidence="1" key="1">
    <citation type="submission" date="2020-04" db="EMBL/GenBank/DDBJ databases">
        <authorList>
            <person name="Chiriac C."/>
            <person name="Salcher M."/>
            <person name="Ghai R."/>
            <person name="Kavagutti S V."/>
        </authorList>
    </citation>
    <scope>NUCLEOTIDE SEQUENCE</scope>
</reference>
<proteinExistence type="predicted"/>
<gene>
    <name evidence="1" type="ORF">UFOVP416_3</name>
</gene>
<organism evidence="1">
    <name type="scientific">uncultured Caudovirales phage</name>
    <dbReference type="NCBI Taxonomy" id="2100421"/>
    <lineage>
        <taxon>Viruses</taxon>
        <taxon>Duplodnaviria</taxon>
        <taxon>Heunggongvirae</taxon>
        <taxon>Uroviricota</taxon>
        <taxon>Caudoviricetes</taxon>
        <taxon>Peduoviridae</taxon>
        <taxon>Maltschvirus</taxon>
        <taxon>Maltschvirus maltsch</taxon>
    </lineage>
</organism>
<protein>
    <submittedName>
        <fullName evidence="1">Uncharacterized protein</fullName>
    </submittedName>
</protein>
<accession>A0A6J5M3E9</accession>
<sequence length="67" mass="7252">MSKINTGGPAFPNHGSMGEVTQEGMTLRDYFAAKAMQGLMDAAMPMPEIAQAAYQMADDMLKARQVK</sequence>
<evidence type="ECO:0000313" key="1">
    <source>
        <dbReference type="EMBL" id="CAB4141485.1"/>
    </source>
</evidence>
<name>A0A6J5M3E9_9CAUD</name>
<dbReference type="EMBL" id="LR796392">
    <property type="protein sequence ID" value="CAB4141485.1"/>
    <property type="molecule type" value="Genomic_DNA"/>
</dbReference>